<dbReference type="HOGENOM" id="CLU_024248_0_0_9"/>
<evidence type="ECO:0000313" key="3">
    <source>
        <dbReference type="Proteomes" id="UP000002865"/>
    </source>
</evidence>
<dbReference type="eggNOG" id="COG4652">
    <property type="taxonomic scope" value="Bacteria"/>
</dbReference>
<keyword evidence="1" id="KW-0472">Membrane</keyword>
<proteinExistence type="predicted"/>
<dbReference type="PaxDb" id="1114965-Spaf_1861"/>
<dbReference type="InterPro" id="IPR006541">
    <property type="entry name" value="Bacteriocin_ass"/>
</dbReference>
<organism evidence="2 3">
    <name type="scientific">Streptococcus parasanguinis FW213</name>
    <dbReference type="NCBI Taxonomy" id="1114965"/>
    <lineage>
        <taxon>Bacteria</taxon>
        <taxon>Bacillati</taxon>
        <taxon>Bacillota</taxon>
        <taxon>Bacilli</taxon>
        <taxon>Lactobacillales</taxon>
        <taxon>Streptococcaceae</taxon>
        <taxon>Streptococcus</taxon>
    </lineage>
</organism>
<evidence type="ECO:0000256" key="1">
    <source>
        <dbReference type="SAM" id="Phobius"/>
    </source>
</evidence>
<evidence type="ECO:0000313" key="2">
    <source>
        <dbReference type="EMBL" id="AFJ26807.1"/>
    </source>
</evidence>
<name>I1ZP33_STRPA</name>
<keyword evidence="1" id="KW-0812">Transmembrane</keyword>
<keyword evidence="1" id="KW-1133">Transmembrane helix</keyword>
<dbReference type="Proteomes" id="UP000002865">
    <property type="component" value="Chromosome"/>
</dbReference>
<dbReference type="NCBIfam" id="TIGR01654">
    <property type="entry name" value="bact_immun_7tm"/>
    <property type="match status" value="1"/>
</dbReference>
<feature type="transmembrane region" description="Helical" evidence="1">
    <location>
        <begin position="280"/>
        <end position="301"/>
    </location>
</feature>
<accession>I1ZP33</accession>
<feature type="transmembrane region" description="Helical" evidence="1">
    <location>
        <begin position="590"/>
        <end position="614"/>
    </location>
</feature>
<reference evidence="2 3" key="1">
    <citation type="journal article" date="2012" name="PLoS ONE">
        <title>Complete Genome and Transcriptomes of Streptococcus parasanguinis FW213: Phylogenic Relations and Potential Virulence Mechanisms.</title>
        <authorList>
            <person name="Geng J."/>
            <person name="Chiu C.H."/>
            <person name="Tang P."/>
            <person name="Chen Y."/>
            <person name="Shieh H.R."/>
            <person name="Hu S."/>
            <person name="Chen Y.Y."/>
        </authorList>
    </citation>
    <scope>NUCLEOTIDE SEQUENCE [LARGE SCALE GENOMIC DNA]</scope>
    <source>
        <strain evidence="2 3">FW213</strain>
    </source>
</reference>
<dbReference type="PATRIC" id="fig|1114965.3.peg.1781"/>
<feature type="transmembrane region" description="Helical" evidence="1">
    <location>
        <begin position="198"/>
        <end position="219"/>
    </location>
</feature>
<dbReference type="AlphaFoldDB" id="I1ZP33"/>
<feature type="transmembrane region" description="Helical" evidence="1">
    <location>
        <begin position="7"/>
        <end position="26"/>
    </location>
</feature>
<sequence>MCMGRIVKTCCVLITICFSLIIVNIFRTNEINRINNIEDGLYTVEFYLTNQRQSPAELMDYFSQLSKKYKVSIVKTDNNGSEVIKSALIYESTFPSENFGINKLEFSSNPSGIYSNKDIKNKLGDIKTFLNAKPISLQLLSHYFSDQTHSINGKYTVVSTYEFDNDRLISDISSHFGISKQDLLNEKFGSKVDYVNQVFLVTVAVFIISMLMLLLSATYQPLTQLKKIGVKKLIGFSNISIFFEYTIPNVLLILFSAIIFDVICFLSVSIYPQYLFMSLIWGQLFLLFAYLISSLLVYSVVQRVTVPKMLKSFSGFKFAMFLNYFFKGVVTVFVVFSFITISQTLIDMNEQMKYQEQWDRNGSNFITIENYSPSDKLWQDMQSDQSKANDYFTTLYHSLEKETSAQYIKSEYINVYESYNIKGFDNVEILYVNYNYLKDHGLPFKKSDSKKLFLVPESYKKANITKLVKHIYRSQLSYDQQTSIDLNKLPIEIIYYKNQVDLFPYNENISQNFTQPIFSIVSDDLLFEEAAYLTNTGISNPLKIPKSKENFQIANRIATTNDEDTKIKFSTLHDIQQNKVDSLRAGRNNFLFVLFILILISIAISYFMILIGFICRHQYQNTMKFLGWKLVDRYATFLVTIGMMHIISLMILIFSKVTWAILLSYTIYVCLDLLLVLFLAYNHERKKLSEQLKRGEI</sequence>
<dbReference type="EMBL" id="CP003122">
    <property type="protein sequence ID" value="AFJ26807.1"/>
    <property type="molecule type" value="Genomic_DNA"/>
</dbReference>
<protein>
    <submittedName>
        <fullName evidence="2">Amino acid ABC transporter</fullName>
    </submittedName>
</protein>
<feature type="transmembrane region" description="Helical" evidence="1">
    <location>
        <begin position="634"/>
        <end position="654"/>
    </location>
</feature>
<feature type="transmembrane region" description="Helical" evidence="1">
    <location>
        <begin position="660"/>
        <end position="681"/>
    </location>
</feature>
<feature type="transmembrane region" description="Helical" evidence="1">
    <location>
        <begin position="321"/>
        <end position="341"/>
    </location>
</feature>
<gene>
    <name evidence="2" type="ORF">Spaf_1861</name>
</gene>
<dbReference type="STRING" id="1114965.Spaf_1861"/>
<dbReference type="KEGG" id="scf:Spaf_1861"/>